<dbReference type="PATRIC" id="fig|908627.4.peg.5611"/>
<proteinExistence type="predicted"/>
<gene>
    <name evidence="1" type="ORF">EOS_25150</name>
</gene>
<dbReference type="Proteomes" id="UP000035963">
    <property type="component" value="Unassembled WGS sequence"/>
</dbReference>
<sequence>MAIQLYAAPIFIEAFQTGKAAIHAEYLIRMLSKLVLNPDNSLVKGLKVLVDSLSAHRISSECFYGRPLNTAELQLMNA</sequence>
<name>A0A0J1FUD0_9BURK</name>
<organism evidence="1 2">
    <name type="scientific">Caballeronia mineralivorans PML1(12)</name>
    <dbReference type="NCBI Taxonomy" id="908627"/>
    <lineage>
        <taxon>Bacteria</taxon>
        <taxon>Pseudomonadati</taxon>
        <taxon>Pseudomonadota</taxon>
        <taxon>Betaproteobacteria</taxon>
        <taxon>Burkholderiales</taxon>
        <taxon>Burkholderiaceae</taxon>
        <taxon>Caballeronia</taxon>
    </lineage>
</organism>
<reference evidence="1 2" key="1">
    <citation type="journal article" date="2015" name="Genome Announc.">
        <title>Draft Genome Sequence of Burkholderia sp. Strain PML1(12), an Ectomycorrhizosphere-Inhabiting Bacterium with Effective Mineral-Weathering Ability.</title>
        <authorList>
            <person name="Uroz S."/>
            <person name="Oger P."/>
        </authorList>
    </citation>
    <scope>NUCLEOTIDE SEQUENCE [LARGE SCALE GENOMIC DNA]</scope>
    <source>
        <strain evidence="2">PML1(12)</strain>
    </source>
</reference>
<comment type="caution">
    <text evidence="1">The sequence shown here is derived from an EMBL/GenBank/DDBJ whole genome shotgun (WGS) entry which is preliminary data.</text>
</comment>
<protein>
    <submittedName>
        <fullName evidence="1">Uncharacterized protein</fullName>
    </submittedName>
</protein>
<dbReference type="AlphaFoldDB" id="A0A0J1FUD0"/>
<accession>A0A0J1FUD0</accession>
<keyword evidence="2" id="KW-1185">Reference proteome</keyword>
<evidence type="ECO:0000313" key="1">
    <source>
        <dbReference type="EMBL" id="KLU23443.1"/>
    </source>
</evidence>
<dbReference type="EMBL" id="AEJF01000148">
    <property type="protein sequence ID" value="KLU23443.1"/>
    <property type="molecule type" value="Genomic_DNA"/>
</dbReference>
<evidence type="ECO:0000313" key="2">
    <source>
        <dbReference type="Proteomes" id="UP000035963"/>
    </source>
</evidence>